<evidence type="ECO:0000313" key="2">
    <source>
        <dbReference type="Proteomes" id="UP000198844"/>
    </source>
</evidence>
<evidence type="ECO:0000313" key="1">
    <source>
        <dbReference type="EMBL" id="SFU25675.1"/>
    </source>
</evidence>
<reference evidence="1 2" key="1">
    <citation type="submission" date="2016-10" db="EMBL/GenBank/DDBJ databases">
        <authorList>
            <person name="de Groot N.N."/>
        </authorList>
    </citation>
    <scope>NUCLEOTIDE SEQUENCE [LARGE SCALE GENOMIC DNA]</scope>
    <source>
        <strain evidence="1 2">LMG 27731</strain>
    </source>
</reference>
<dbReference type="RefSeq" id="WP_093645577.1">
    <property type="nucleotide sequence ID" value="NZ_FPBH01000039.1"/>
</dbReference>
<sequence length="61" mass="6851">MHKQDIQTIVSAARETADSIVGARAWKTAEDANAMHEVIFWDMLAKRLPNTSMADLLSMFD</sequence>
<name>A0A1I7EP36_9BURK</name>
<dbReference type="OrthoDB" id="9009980at2"/>
<organism evidence="1 2">
    <name type="scientific">Paraburkholderia aspalathi</name>
    <dbReference type="NCBI Taxonomy" id="1324617"/>
    <lineage>
        <taxon>Bacteria</taxon>
        <taxon>Pseudomonadati</taxon>
        <taxon>Pseudomonadota</taxon>
        <taxon>Betaproteobacteria</taxon>
        <taxon>Burkholderiales</taxon>
        <taxon>Burkholderiaceae</taxon>
        <taxon>Paraburkholderia</taxon>
    </lineage>
</organism>
<proteinExistence type="predicted"/>
<protein>
    <submittedName>
        <fullName evidence="1">Uncharacterized protein</fullName>
    </submittedName>
</protein>
<dbReference type="EMBL" id="FPBH01000039">
    <property type="protein sequence ID" value="SFU25675.1"/>
    <property type="molecule type" value="Genomic_DNA"/>
</dbReference>
<dbReference type="Proteomes" id="UP000198844">
    <property type="component" value="Unassembled WGS sequence"/>
</dbReference>
<gene>
    <name evidence="1" type="ORF">SAMN05192563_103979</name>
</gene>
<accession>A0A1I7EP36</accession>
<dbReference type="AlphaFoldDB" id="A0A1I7EP36"/>